<dbReference type="GO" id="GO:0141166">
    <property type="term" value="P:chromosomal 5-methylcytosine DNA demethylation pathway"/>
    <property type="evidence" value="ECO:0007669"/>
    <property type="project" value="InterPro"/>
</dbReference>
<dbReference type="GO" id="GO:0003906">
    <property type="term" value="F:DNA-(apurinic or apyrimidinic site) endonuclease activity"/>
    <property type="evidence" value="ECO:0007669"/>
    <property type="project" value="UniProtKB-ARBA"/>
</dbReference>
<comment type="caution">
    <text evidence="12">The sequence shown here is derived from an EMBL/GenBank/DDBJ whole genome shotgun (WGS) entry which is preliminary data.</text>
</comment>
<dbReference type="FunFam" id="1.10.1670.10:FF:000004">
    <property type="entry name" value="DNA glycosylase/AP lyase ROS1"/>
    <property type="match status" value="1"/>
</dbReference>
<dbReference type="InterPro" id="IPR044811">
    <property type="entry name" value="DME/ROS1"/>
</dbReference>
<feature type="region of interest" description="Disordered" evidence="10">
    <location>
        <begin position="1214"/>
        <end position="1237"/>
    </location>
</feature>
<feature type="region of interest" description="Disordered" evidence="10">
    <location>
        <begin position="783"/>
        <end position="826"/>
    </location>
</feature>
<evidence type="ECO:0000313" key="12">
    <source>
        <dbReference type="EMBL" id="KAB1215774.1"/>
    </source>
</evidence>
<keyword evidence="4" id="KW-0004">4Fe-4S</keyword>
<feature type="compositionally biased region" description="Polar residues" evidence="10">
    <location>
        <begin position="1339"/>
        <end position="1355"/>
    </location>
</feature>
<dbReference type="InterPro" id="IPR028924">
    <property type="entry name" value="Perm-CXXC"/>
</dbReference>
<feature type="compositionally biased region" description="Polar residues" evidence="10">
    <location>
        <begin position="783"/>
        <end position="805"/>
    </location>
</feature>
<evidence type="ECO:0000313" key="13">
    <source>
        <dbReference type="Proteomes" id="UP000516437"/>
    </source>
</evidence>
<dbReference type="GO" id="GO:0005634">
    <property type="term" value="C:nucleus"/>
    <property type="evidence" value="ECO:0007669"/>
    <property type="project" value="UniProtKB-SubCell"/>
</dbReference>
<dbReference type="InterPro" id="IPR003265">
    <property type="entry name" value="HhH-GPD_domain"/>
</dbReference>
<feature type="compositionally biased region" description="Basic residues" evidence="10">
    <location>
        <begin position="815"/>
        <end position="826"/>
    </location>
</feature>
<feature type="region of interest" description="Disordered" evidence="10">
    <location>
        <begin position="349"/>
        <end position="396"/>
    </location>
</feature>
<evidence type="ECO:0000256" key="8">
    <source>
        <dbReference type="ARBA" id="ARBA00023125"/>
    </source>
</evidence>
<dbReference type="Gene3D" id="1.10.340.30">
    <property type="entry name" value="Hypothetical protein, domain 2"/>
    <property type="match status" value="1"/>
</dbReference>
<evidence type="ECO:0000256" key="1">
    <source>
        <dbReference type="ARBA" id="ARBA00001966"/>
    </source>
</evidence>
<evidence type="ECO:0000256" key="9">
    <source>
        <dbReference type="ARBA" id="ARBA00023242"/>
    </source>
</evidence>
<feature type="region of interest" description="Disordered" evidence="10">
    <location>
        <begin position="562"/>
        <end position="582"/>
    </location>
</feature>
<dbReference type="SMART" id="SM00478">
    <property type="entry name" value="ENDO3c"/>
    <property type="match status" value="1"/>
</dbReference>
<organism evidence="12 13">
    <name type="scientific">Morella rubra</name>
    <name type="common">Chinese bayberry</name>
    <dbReference type="NCBI Taxonomy" id="262757"/>
    <lineage>
        <taxon>Eukaryota</taxon>
        <taxon>Viridiplantae</taxon>
        <taxon>Streptophyta</taxon>
        <taxon>Embryophyta</taxon>
        <taxon>Tracheophyta</taxon>
        <taxon>Spermatophyta</taxon>
        <taxon>Magnoliopsida</taxon>
        <taxon>eudicotyledons</taxon>
        <taxon>Gunneridae</taxon>
        <taxon>Pentapetalae</taxon>
        <taxon>rosids</taxon>
        <taxon>fabids</taxon>
        <taxon>Fagales</taxon>
        <taxon>Myricaceae</taxon>
        <taxon>Morella</taxon>
    </lineage>
</organism>
<keyword evidence="6" id="KW-0408">Iron</keyword>
<gene>
    <name evidence="12" type="ORF">CJ030_MR4G003036</name>
</gene>
<dbReference type="PANTHER" id="PTHR46213:SF24">
    <property type="entry name" value="HHH-GPD DOMAIN-CONTAINING PROTEIN"/>
    <property type="match status" value="1"/>
</dbReference>
<reference evidence="12 13" key="1">
    <citation type="journal article" date="2019" name="Plant Biotechnol. J.">
        <title>The red bayberry genome and genetic basis of sex determination.</title>
        <authorList>
            <person name="Jia H.M."/>
            <person name="Jia H.J."/>
            <person name="Cai Q.L."/>
            <person name="Wang Y."/>
            <person name="Zhao H.B."/>
            <person name="Yang W.F."/>
            <person name="Wang G.Y."/>
            <person name="Li Y.H."/>
            <person name="Zhan D.L."/>
            <person name="Shen Y.T."/>
            <person name="Niu Q.F."/>
            <person name="Chang L."/>
            <person name="Qiu J."/>
            <person name="Zhao L."/>
            <person name="Xie H.B."/>
            <person name="Fu W.Y."/>
            <person name="Jin J."/>
            <person name="Li X.W."/>
            <person name="Jiao Y."/>
            <person name="Zhou C.C."/>
            <person name="Tu T."/>
            <person name="Chai C.Y."/>
            <person name="Gao J.L."/>
            <person name="Fan L.J."/>
            <person name="van de Weg E."/>
            <person name="Wang J.Y."/>
            <person name="Gao Z.S."/>
        </authorList>
    </citation>
    <scope>NUCLEOTIDE SEQUENCE [LARGE SCALE GENOMIC DNA]</scope>
    <source>
        <tissue evidence="12">Leaves</tissue>
    </source>
</reference>
<evidence type="ECO:0000256" key="3">
    <source>
        <dbReference type="ARBA" id="ARBA00005646"/>
    </source>
</evidence>
<evidence type="ECO:0000256" key="10">
    <source>
        <dbReference type="SAM" id="MobiDB-lite"/>
    </source>
</evidence>
<evidence type="ECO:0000256" key="2">
    <source>
        <dbReference type="ARBA" id="ARBA00004123"/>
    </source>
</evidence>
<dbReference type="Proteomes" id="UP000516437">
    <property type="component" value="Chromosome 4"/>
</dbReference>
<dbReference type="GO" id="GO:0019104">
    <property type="term" value="F:DNA N-glycosylase activity"/>
    <property type="evidence" value="ECO:0007669"/>
    <property type="project" value="InterPro"/>
</dbReference>
<proteinExistence type="inferred from homology"/>
<accession>A0A6A1VS65</accession>
<dbReference type="Pfam" id="PF15628">
    <property type="entry name" value="RRM_DME"/>
    <property type="match status" value="1"/>
</dbReference>
<sequence>MNIREGVSIPQDQDLQLMGSWMPVTPEKPIPTRSKPIPVDHDGNQLGRATWQELNGVSNGYAAEMPNCNGFRKNSNLIGEVVQSDGYNSYGGGLAEKNEIINPIAGSYQHASHNDGTSWKSDSLTKLLLMHNAGLIASANRNLNRSVNMAASRPLIPNLHSRVDCNQEGSFSGTPMFSNQNHFSGLSQLSNFANRPVIPDMPYQVDGNIRDSNPGSLLFRNQNHYPGSNSLRDSLLLSQMPKDNYSIPYQSHYDLNSPPMKIDAASSVINTLQFTPITPEQANKLESNLLSGTLNIAGNGTLNEEEDNETLVTSLGNKASQQQSDELLQSILGLSSAAIYTLYEENKESEKGSNQGIDLNKTPQQKPPKRRKHRPKVIKEGKPKKTPMPATPKNAKAIPTGKRKYVRKNVLKELATEQAEAKRETVDPNGKNAAKSCRRVLNFDLEKTIDESHCKVVGDGEQEELQRWNKRAFSLSLDSQATELCFGTYNASGTKSAVQIDQWKGLAGHYQDRGTKSNLTFSTTHLQTDNIPLEERQTAAPLAPAKDLPIKDLHLTVRNVHDGYADPSQNSSSKGRTPVRSKREHFTIDHTLPNIQNPMVSLLCQKNQLGECQRTGQVLATVFPETHKRKKIDSRLPTDISAMPCATAVEDSLGKAQTRQIHDNGANGFTTNTDEEILNSYFQSEKIGEMQSEANKLNTERCNPSMAVGKYMLMQHRSSELHSHTEKLELPNILTSGHSFPSIAAVEDHHPTLPSPPKEAPELGNGQVLQASDVHMLATKQTLGCTPSRPVSSGSNRVLKNQDASNDYPDYQKPAAKRRGRPPKRKISPISIDEIMHQLQCLNLNERSNQLIREEQNAVVLYKGDGALVPFAGFELIKKQKPRPKVDLDLETDRIWNLLMGKEATQGVEGTDKEKEKWWEEERKVFRGRTDSFIARMHLIQGDRRFSRWKGSVVDSVIGVFLTQNVSDHLSSSAFMSLAARFPLKSRSNRKCDEVGTSILLEESEVCIPNQDDAIRWNGKVLAEPTYNYSSITHLESTEHQRDIEPLGIERKRILEAHSQSMEDEVISSQDSFESSVIQGTGGPRSCSGSNSEEEDFINGCRSSEIHFPTLTNLLLMEKTTFEEFYSHGNSCTLVDEGSRHLHKQSGHVDSAPNNRQIQLEVAPSSNYQLHMNPDFGAHEGENREAVSEESMYPWPSIDFGFSKVKDANNNGFRSKGWAGSDGESSERQNGQLWSHETPGLMGPYVPFSNDSGHQDSISQSVPHIIYNRPSSHTNQHDLSKSLHLQSPLSAEPVKITDGLTKRQKNTMQHVPIGHKLTGDAENLSVVNQQGHIDGTFIEPNSNEQAYSSGQAYSDTRSKTSKAKKERIESEKKSAVDWDILRKQVKACSGNKERRDTHDSLDYEAVRSAEVNEISEAIKERGMNNMLAERIKGFLNRLVREHGSIDLEWLRDVPSDKAKDYLLSIRGLGLKSVECVRLLTLHHLAFPVDTNVGRIAVRLGWVPLQPLPESLQLHLLEMYPVLESIQKYLWPRLCKLDQRTLYELHYQLITFGKVFCTKSKPNCNACPMRGECRHFASAFASARLALPGPEEKSIVNSTVPIADERNPAVIIHPLPPLENNSVKETGYESRNCEPIIEEPATPQQEFTEISESDIEDSFNEDPDEIPTINLNIEEFTVNLQNYMQEKMELQEGDMSKALVALNPEAASIPTPKLKNVSRLRTEHQVYELPDSHPLLEGMDRREPDDPSPYLLAIWTPGETANSIQPPETRCGSQELNKLCNEKTCFSCNSVREANTQTVRGTLLIPCRTAMRGSFPLNGTYFQVNEVFADHESSLNPIDVPRSWIWSLRRRTVYFGTSVSTIFKGSIVILLTSIHSHLLPRE</sequence>
<feature type="compositionally biased region" description="Basic residues" evidence="10">
    <location>
        <begin position="367"/>
        <end position="376"/>
    </location>
</feature>
<dbReference type="OrthoDB" id="5607at2759"/>
<dbReference type="PANTHER" id="PTHR46213">
    <property type="entry name" value="TRANSCRIPTIONAL ACTIVATOR DEMETER"/>
    <property type="match status" value="1"/>
</dbReference>
<keyword evidence="7" id="KW-0411">Iron-sulfur</keyword>
<dbReference type="Pfam" id="PF15629">
    <property type="entry name" value="Perm-CXXC"/>
    <property type="match status" value="1"/>
</dbReference>
<evidence type="ECO:0000256" key="4">
    <source>
        <dbReference type="ARBA" id="ARBA00022485"/>
    </source>
</evidence>
<dbReference type="Gene3D" id="1.10.1670.10">
    <property type="entry name" value="Helix-hairpin-Helix base-excision DNA repair enzymes (C-terminal)"/>
    <property type="match status" value="1"/>
</dbReference>
<evidence type="ECO:0000256" key="5">
    <source>
        <dbReference type="ARBA" id="ARBA00022723"/>
    </source>
</evidence>
<name>A0A6A1VS65_9ROSI</name>
<keyword evidence="5" id="KW-0479">Metal-binding</keyword>
<dbReference type="GO" id="GO:0046872">
    <property type="term" value="F:metal ion binding"/>
    <property type="evidence" value="ECO:0007669"/>
    <property type="project" value="UniProtKB-KW"/>
</dbReference>
<keyword evidence="13" id="KW-1185">Reference proteome</keyword>
<feature type="region of interest" description="Disordered" evidence="10">
    <location>
        <begin position="1334"/>
        <end position="1369"/>
    </location>
</feature>
<dbReference type="EMBL" id="RXIC02000022">
    <property type="protein sequence ID" value="KAB1215774.1"/>
    <property type="molecule type" value="Genomic_DNA"/>
</dbReference>
<evidence type="ECO:0000259" key="11">
    <source>
        <dbReference type="SMART" id="SM00478"/>
    </source>
</evidence>
<comment type="similarity">
    <text evidence="3">Belongs to the DNA glycosylase family. DEMETER subfamily.</text>
</comment>
<keyword evidence="8" id="KW-0238">DNA-binding</keyword>
<dbReference type="InterPro" id="IPR023170">
    <property type="entry name" value="HhH_base_excis_C"/>
</dbReference>
<dbReference type="CDD" id="cd00056">
    <property type="entry name" value="ENDO3c"/>
    <property type="match status" value="1"/>
</dbReference>
<protein>
    <submittedName>
        <fullName evidence="12">Transcriptional activator DEMETER</fullName>
    </submittedName>
</protein>
<keyword evidence="9" id="KW-0539">Nucleus</keyword>
<feature type="compositionally biased region" description="Low complexity" evidence="10">
    <location>
        <begin position="387"/>
        <end position="396"/>
    </location>
</feature>
<feature type="domain" description="HhH-GPD" evidence="11">
    <location>
        <begin position="1381"/>
        <end position="1554"/>
    </location>
</feature>
<comment type="cofactor">
    <cofactor evidence="1">
        <name>[4Fe-4S] cluster</name>
        <dbReference type="ChEBI" id="CHEBI:49883"/>
    </cofactor>
</comment>
<evidence type="ECO:0000256" key="7">
    <source>
        <dbReference type="ARBA" id="ARBA00023014"/>
    </source>
</evidence>
<dbReference type="GO" id="GO:0051539">
    <property type="term" value="F:4 iron, 4 sulfur cluster binding"/>
    <property type="evidence" value="ECO:0007669"/>
    <property type="project" value="UniProtKB-KW"/>
</dbReference>
<dbReference type="SMART" id="SM00525">
    <property type="entry name" value="FES"/>
    <property type="match status" value="1"/>
</dbReference>
<dbReference type="GO" id="GO:0006284">
    <property type="term" value="P:base-excision repair"/>
    <property type="evidence" value="ECO:0007669"/>
    <property type="project" value="InterPro"/>
</dbReference>
<dbReference type="GO" id="GO:0035514">
    <property type="term" value="F:DNA demethylase activity"/>
    <property type="evidence" value="ECO:0007669"/>
    <property type="project" value="InterPro"/>
</dbReference>
<dbReference type="InterPro" id="IPR003651">
    <property type="entry name" value="Endonuclease3_FeS-loop_motif"/>
</dbReference>
<dbReference type="InterPro" id="IPR028925">
    <property type="entry name" value="RRM_DME"/>
</dbReference>
<dbReference type="GO" id="GO:0003677">
    <property type="term" value="F:DNA binding"/>
    <property type="evidence" value="ECO:0007669"/>
    <property type="project" value="UniProtKB-KW"/>
</dbReference>
<dbReference type="SUPFAM" id="SSF48150">
    <property type="entry name" value="DNA-glycosylase"/>
    <property type="match status" value="1"/>
</dbReference>
<evidence type="ECO:0000256" key="6">
    <source>
        <dbReference type="ARBA" id="ARBA00023004"/>
    </source>
</evidence>
<comment type="subcellular location">
    <subcellularLocation>
        <location evidence="2">Nucleus</location>
    </subcellularLocation>
</comment>
<dbReference type="InterPro" id="IPR011257">
    <property type="entry name" value="DNA_glycosylase"/>
</dbReference>